<name>A0A1Z1XA88_9FLOR</name>
<keyword evidence="1" id="KW-0496">Mitochondrion</keyword>
<reference evidence="1" key="1">
    <citation type="journal article" date="2017" name="Sci. Rep.">
        <title>Origin and evolutionary history of freshwater Rhodophyta: further insights based on phylogenomic evidence.</title>
        <authorList>
            <person name="Nan F."/>
            <person name="Feng J."/>
            <person name="Lv J."/>
            <person name="Liu Q."/>
            <person name="Fang K."/>
            <person name="Gong C."/>
            <person name="Xie S."/>
        </authorList>
    </citation>
    <scope>NUCLEOTIDE SEQUENCE</scope>
</reference>
<evidence type="ECO:0000313" key="1">
    <source>
        <dbReference type="EMBL" id="ARX95761.1"/>
    </source>
</evidence>
<dbReference type="EMBL" id="KY083064">
    <property type="protein sequence ID" value="ARX95761.1"/>
    <property type="molecule type" value="Genomic_DNA"/>
</dbReference>
<dbReference type="RefSeq" id="YP_009402621.1">
    <property type="nucleotide sequence ID" value="NC_035349.1"/>
</dbReference>
<protein>
    <submittedName>
        <fullName evidence="1">Uncharacterized protein</fullName>
    </submittedName>
</protein>
<geneLocation type="mitochondrion" evidence="1"/>
<organism evidence="1">
    <name type="scientific">Sheathia arcuata</name>
    <dbReference type="NCBI Taxonomy" id="340433"/>
    <lineage>
        <taxon>Eukaryota</taxon>
        <taxon>Rhodophyta</taxon>
        <taxon>Florideophyceae</taxon>
        <taxon>Nemaliophycidae</taxon>
        <taxon>Batrachospermales</taxon>
        <taxon>Batrachospermaceae</taxon>
        <taxon>Sheathia</taxon>
    </lineage>
</organism>
<gene>
    <name evidence="1" type="primary">orf190</name>
</gene>
<dbReference type="GeneID" id="33366630"/>
<proteinExistence type="predicted"/>
<sequence length="190" mass="23662">MCFAYIKYRFESYYFQFLRISFKNNMIYNYPRLQLNFKYLQKYDILDKKLIFRKVNFICRYRTQLESMNIEKLNFLSTLLTQEWLCGQKSSIQNCFLSYTHSIKLIYFEITLRKLSFWNFLDLYINSIFIHDYRSLSKTIFYFEKIPYFNTFSFNLWENNFLFTKLKENSLEVYQLKQQSSIKSTHFYFN</sequence>
<dbReference type="AlphaFoldDB" id="A0A1Z1XA88"/>
<accession>A0A1Z1XA88</accession>